<evidence type="ECO:0000313" key="12">
    <source>
        <dbReference type="EMBL" id="KRL94911.1"/>
    </source>
</evidence>
<protein>
    <submittedName>
        <fullName evidence="12">Chloride channel protein</fullName>
    </submittedName>
</protein>
<dbReference type="Gene3D" id="3.30.70.1450">
    <property type="entry name" value="Regulator of K+ conductance, C-terminal domain"/>
    <property type="match status" value="1"/>
</dbReference>
<accession>A0A0R1UNU3</accession>
<evidence type="ECO:0000256" key="4">
    <source>
        <dbReference type="ARBA" id="ARBA00022989"/>
    </source>
</evidence>
<sequence length="514" mass="56636">MKPQRLVTVKYNNTYQLLRAVLIGIVVGLVISLFRLAIQGNLQLVTKLFTYFHHHPQWLVVYAFGSIVIGWLLGRMSQRHPDIKGSGIPQVEGQLMGEYDLAWWPVFWRKLVGGIIGIGSGLFLGREGPSIQLGATLGQGIGERWNLTPIERRVSIASGAAAGLAAAFNAPLASAMFIIEEVYHNFSPLVWLSVLVSAVSSNFMAMQFFGLHHDLAVGHRLSLPVDQYWHLILLGILLGLMGRLYQIVVLRLGKWTRKIKWVKPEFYPSVALLLVIPIIWWWPQTIGGGNGLVLSLTSFPLSIKLMLGLLLLRFIFSMVSYATELPGGIFLPILTLGAVLGGLYIAVMANLGLLSATYLPNFIIYAMAGYFACISKAPFTAILLIAEMVGSLSHLMPLAVVAIVAYLVVDVLQGQPVYLAMFKNFMQKQTPVFKGMTQVTTTIYAGSALADQTIAAVNWPKDCLVIGVYRGEEQIMPRGKTHLKAGDTLVVEISGEHQGENQRWVREQAQANVN</sequence>
<dbReference type="Pfam" id="PF02080">
    <property type="entry name" value="TrkA_C"/>
    <property type="match status" value="1"/>
</dbReference>
<organism evidence="12 13">
    <name type="scientific">Limosilactobacillus equigenerosi DSM 18793 = JCM 14505</name>
    <dbReference type="NCBI Taxonomy" id="1423742"/>
    <lineage>
        <taxon>Bacteria</taxon>
        <taxon>Bacillati</taxon>
        <taxon>Bacillota</taxon>
        <taxon>Bacilli</taxon>
        <taxon>Lactobacillales</taxon>
        <taxon>Lactobacillaceae</taxon>
        <taxon>Limosilactobacillus</taxon>
    </lineage>
</organism>
<feature type="domain" description="RCK C-terminal" evidence="11">
    <location>
        <begin position="426"/>
        <end position="507"/>
    </location>
</feature>
<dbReference type="GO" id="GO:0008324">
    <property type="term" value="F:monoatomic cation transmembrane transporter activity"/>
    <property type="evidence" value="ECO:0007669"/>
    <property type="project" value="InterPro"/>
</dbReference>
<evidence type="ECO:0000256" key="6">
    <source>
        <dbReference type="ARBA" id="ARBA00023136"/>
    </source>
</evidence>
<dbReference type="SUPFAM" id="SSF116726">
    <property type="entry name" value="TrkA C-terminal domain-like"/>
    <property type="match status" value="1"/>
</dbReference>
<keyword evidence="3 10" id="KW-0812">Transmembrane</keyword>
<evidence type="ECO:0000256" key="8">
    <source>
        <dbReference type="ARBA" id="ARBA00023214"/>
    </source>
</evidence>
<dbReference type="Pfam" id="PF00654">
    <property type="entry name" value="Voltage_CLC"/>
    <property type="match status" value="1"/>
</dbReference>
<evidence type="ECO:0000256" key="5">
    <source>
        <dbReference type="ARBA" id="ARBA00023065"/>
    </source>
</evidence>
<evidence type="ECO:0000259" key="11">
    <source>
        <dbReference type="PROSITE" id="PS51202"/>
    </source>
</evidence>
<dbReference type="SUPFAM" id="SSF81340">
    <property type="entry name" value="Clc chloride channel"/>
    <property type="match status" value="1"/>
</dbReference>
<comment type="subcellular location">
    <subcellularLocation>
        <location evidence="1">Membrane</location>
        <topology evidence="1">Multi-pass membrane protein</topology>
    </subcellularLocation>
</comment>
<dbReference type="InterPro" id="IPR014743">
    <property type="entry name" value="Cl-channel_core"/>
</dbReference>
<dbReference type="PRINTS" id="PR00762">
    <property type="entry name" value="CLCHANNEL"/>
</dbReference>
<dbReference type="Proteomes" id="UP000051084">
    <property type="component" value="Unassembled WGS sequence"/>
</dbReference>
<dbReference type="PANTHER" id="PTHR43427:SF6">
    <property type="entry name" value="CHLORIDE CHANNEL PROTEIN CLC-E"/>
    <property type="match status" value="1"/>
</dbReference>
<dbReference type="InterPro" id="IPR006037">
    <property type="entry name" value="RCK_C"/>
</dbReference>
<feature type="transmembrane region" description="Helical" evidence="10">
    <location>
        <begin position="329"/>
        <end position="356"/>
    </location>
</feature>
<keyword evidence="4 10" id="KW-1133">Transmembrane helix</keyword>
<feature type="transmembrane region" description="Helical" evidence="10">
    <location>
        <begin position="266"/>
        <end position="283"/>
    </location>
</feature>
<dbReference type="AlphaFoldDB" id="A0A0R1UNU3"/>
<dbReference type="InterPro" id="IPR001807">
    <property type="entry name" value="ClC"/>
</dbReference>
<dbReference type="PATRIC" id="fig|1423742.4.peg.995"/>
<feature type="transmembrane region" description="Helical" evidence="10">
    <location>
        <begin position="20"/>
        <end position="38"/>
    </location>
</feature>
<keyword evidence="5" id="KW-0406">Ion transport</keyword>
<name>A0A0R1UNU3_9LACO</name>
<feature type="transmembrane region" description="Helical" evidence="10">
    <location>
        <begin position="189"/>
        <end position="208"/>
    </location>
</feature>
<dbReference type="PANTHER" id="PTHR43427">
    <property type="entry name" value="CHLORIDE CHANNEL PROTEIN CLC-E"/>
    <property type="match status" value="1"/>
</dbReference>
<dbReference type="GO" id="GO:0006813">
    <property type="term" value="P:potassium ion transport"/>
    <property type="evidence" value="ECO:0007669"/>
    <property type="project" value="InterPro"/>
</dbReference>
<dbReference type="OrthoDB" id="9812438at2"/>
<dbReference type="GO" id="GO:0005254">
    <property type="term" value="F:chloride channel activity"/>
    <property type="evidence" value="ECO:0007669"/>
    <property type="project" value="UniProtKB-KW"/>
</dbReference>
<feature type="transmembrane region" description="Helical" evidence="10">
    <location>
        <begin position="362"/>
        <end position="386"/>
    </location>
</feature>
<keyword evidence="9" id="KW-0407">Ion channel</keyword>
<dbReference type="InterPro" id="IPR050368">
    <property type="entry name" value="ClC-type_chloride_channel"/>
</dbReference>
<dbReference type="InterPro" id="IPR036721">
    <property type="entry name" value="RCK_C_sf"/>
</dbReference>
<evidence type="ECO:0000256" key="3">
    <source>
        <dbReference type="ARBA" id="ARBA00022692"/>
    </source>
</evidence>
<dbReference type="PROSITE" id="PS51202">
    <property type="entry name" value="RCK_C"/>
    <property type="match status" value="1"/>
</dbReference>
<evidence type="ECO:0000313" key="13">
    <source>
        <dbReference type="Proteomes" id="UP000051084"/>
    </source>
</evidence>
<keyword evidence="2" id="KW-0813">Transport</keyword>
<evidence type="ECO:0000256" key="10">
    <source>
        <dbReference type="SAM" id="Phobius"/>
    </source>
</evidence>
<feature type="transmembrane region" description="Helical" evidence="10">
    <location>
        <begin position="58"/>
        <end position="74"/>
    </location>
</feature>
<keyword evidence="8" id="KW-0868">Chloride</keyword>
<feature type="transmembrane region" description="Helical" evidence="10">
    <location>
        <begin position="303"/>
        <end position="322"/>
    </location>
</feature>
<evidence type="ECO:0000256" key="7">
    <source>
        <dbReference type="ARBA" id="ARBA00023173"/>
    </source>
</evidence>
<reference evidence="12 13" key="1">
    <citation type="journal article" date="2015" name="Genome Announc.">
        <title>Expanding the biotechnology potential of lactobacilli through comparative genomics of 213 strains and associated genera.</title>
        <authorList>
            <person name="Sun Z."/>
            <person name="Harris H.M."/>
            <person name="McCann A."/>
            <person name="Guo C."/>
            <person name="Argimon S."/>
            <person name="Zhang W."/>
            <person name="Yang X."/>
            <person name="Jeffery I.B."/>
            <person name="Cooney J.C."/>
            <person name="Kagawa T.F."/>
            <person name="Liu W."/>
            <person name="Song Y."/>
            <person name="Salvetti E."/>
            <person name="Wrobel A."/>
            <person name="Rasinkangas P."/>
            <person name="Parkhill J."/>
            <person name="Rea M.C."/>
            <person name="O'Sullivan O."/>
            <person name="Ritari J."/>
            <person name="Douillard F.P."/>
            <person name="Paul Ross R."/>
            <person name="Yang R."/>
            <person name="Briner A.E."/>
            <person name="Felis G.E."/>
            <person name="de Vos W.M."/>
            <person name="Barrangou R."/>
            <person name="Klaenhammer T.R."/>
            <person name="Caufield P.W."/>
            <person name="Cui Y."/>
            <person name="Zhang H."/>
            <person name="O'Toole P.W."/>
        </authorList>
    </citation>
    <scope>NUCLEOTIDE SEQUENCE [LARGE SCALE GENOMIC DNA]</scope>
    <source>
        <strain evidence="12 13">DSM 18793</strain>
    </source>
</reference>
<dbReference type="Gene3D" id="1.10.3080.10">
    <property type="entry name" value="Clc chloride channel"/>
    <property type="match status" value="1"/>
</dbReference>
<dbReference type="EMBL" id="AZGC01000026">
    <property type="protein sequence ID" value="KRL94911.1"/>
    <property type="molecule type" value="Genomic_DNA"/>
</dbReference>
<dbReference type="STRING" id="417373.GCA_001570685_00295"/>
<dbReference type="RefSeq" id="WP_054652039.1">
    <property type="nucleotide sequence ID" value="NZ_AZGC01000026.1"/>
</dbReference>
<proteinExistence type="predicted"/>
<gene>
    <name evidence="12" type="ORF">FC21_GL000954</name>
</gene>
<dbReference type="GO" id="GO:0034707">
    <property type="term" value="C:chloride channel complex"/>
    <property type="evidence" value="ECO:0007669"/>
    <property type="project" value="UniProtKB-KW"/>
</dbReference>
<evidence type="ECO:0000256" key="1">
    <source>
        <dbReference type="ARBA" id="ARBA00004141"/>
    </source>
</evidence>
<evidence type="ECO:0000256" key="2">
    <source>
        <dbReference type="ARBA" id="ARBA00022448"/>
    </source>
</evidence>
<evidence type="ECO:0000256" key="9">
    <source>
        <dbReference type="ARBA" id="ARBA00023303"/>
    </source>
</evidence>
<feature type="transmembrane region" description="Helical" evidence="10">
    <location>
        <begin position="398"/>
        <end position="421"/>
    </location>
</feature>
<keyword evidence="13" id="KW-1185">Reference proteome</keyword>
<keyword evidence="6 10" id="KW-0472">Membrane</keyword>
<keyword evidence="7" id="KW-0869">Chloride channel</keyword>
<dbReference type="CDD" id="cd01031">
    <property type="entry name" value="EriC"/>
    <property type="match status" value="1"/>
</dbReference>
<comment type="caution">
    <text evidence="12">The sequence shown here is derived from an EMBL/GenBank/DDBJ whole genome shotgun (WGS) entry which is preliminary data.</text>
</comment>
<feature type="transmembrane region" description="Helical" evidence="10">
    <location>
        <begin position="228"/>
        <end position="245"/>
    </location>
</feature>